<dbReference type="EC" id="2.3.2.27" evidence="3"/>
<proteinExistence type="inferred from homology"/>
<dbReference type="PROSITE" id="PS01357">
    <property type="entry name" value="ZF_ZZ_1"/>
    <property type="match status" value="1"/>
</dbReference>
<evidence type="ECO:0000256" key="5">
    <source>
        <dbReference type="ARBA" id="ARBA00022723"/>
    </source>
</evidence>
<evidence type="ECO:0000256" key="1">
    <source>
        <dbReference type="ARBA" id="ARBA00000900"/>
    </source>
</evidence>
<dbReference type="PANTHER" id="PTHR12268">
    <property type="entry name" value="E3 UBIQUITIN-PROTEIN LIGASE KCMF1"/>
    <property type="match status" value="1"/>
</dbReference>
<dbReference type="GO" id="GO:0016874">
    <property type="term" value="F:ligase activity"/>
    <property type="evidence" value="ECO:0007669"/>
    <property type="project" value="UniProtKB-KW"/>
</dbReference>
<feature type="compositionally biased region" description="Polar residues" evidence="9">
    <location>
        <begin position="172"/>
        <end position="192"/>
    </location>
</feature>
<dbReference type="CDD" id="cd02338">
    <property type="entry name" value="ZZ_PCMF_like"/>
    <property type="match status" value="1"/>
</dbReference>
<dbReference type="Gene3D" id="3.30.60.90">
    <property type="match status" value="1"/>
</dbReference>
<dbReference type="SUPFAM" id="SSF57850">
    <property type="entry name" value="RING/U-box"/>
    <property type="match status" value="1"/>
</dbReference>
<dbReference type="AlphaFoldDB" id="A0A6S7GUV5"/>
<evidence type="ECO:0000256" key="2">
    <source>
        <dbReference type="ARBA" id="ARBA00010938"/>
    </source>
</evidence>
<accession>A0A6S7GUV5</accession>
<evidence type="ECO:0000256" key="4">
    <source>
        <dbReference type="ARBA" id="ARBA00022679"/>
    </source>
</evidence>
<dbReference type="InterPro" id="IPR050774">
    <property type="entry name" value="KCMF1/Dystrophin"/>
</dbReference>
<dbReference type="InterPro" id="IPR043145">
    <property type="entry name" value="Znf_ZZ_sf"/>
</dbReference>
<gene>
    <name evidence="11" type="ORF">PACLA_8A032150</name>
</gene>
<feature type="region of interest" description="Disordered" evidence="9">
    <location>
        <begin position="254"/>
        <end position="276"/>
    </location>
</feature>
<dbReference type="Proteomes" id="UP001152795">
    <property type="component" value="Unassembled WGS sequence"/>
</dbReference>
<feature type="compositionally biased region" description="Acidic residues" evidence="9">
    <location>
        <begin position="365"/>
        <end position="374"/>
    </location>
</feature>
<dbReference type="GO" id="GO:0008270">
    <property type="term" value="F:zinc ion binding"/>
    <property type="evidence" value="ECO:0007669"/>
    <property type="project" value="UniProtKB-KW"/>
</dbReference>
<keyword evidence="11" id="KW-0436">Ligase</keyword>
<keyword evidence="8" id="KW-0175">Coiled coil</keyword>
<dbReference type="InterPro" id="IPR000433">
    <property type="entry name" value="Znf_ZZ"/>
</dbReference>
<evidence type="ECO:0000256" key="6">
    <source>
        <dbReference type="ARBA" id="ARBA00022771"/>
    </source>
</evidence>
<comment type="similarity">
    <text evidence="2">Belongs to the KCMF1 family.</text>
</comment>
<evidence type="ECO:0000313" key="12">
    <source>
        <dbReference type="Proteomes" id="UP001152795"/>
    </source>
</evidence>
<organism evidence="11 12">
    <name type="scientific">Paramuricea clavata</name>
    <name type="common">Red gorgonian</name>
    <name type="synonym">Violescent sea-whip</name>
    <dbReference type="NCBI Taxonomy" id="317549"/>
    <lineage>
        <taxon>Eukaryota</taxon>
        <taxon>Metazoa</taxon>
        <taxon>Cnidaria</taxon>
        <taxon>Anthozoa</taxon>
        <taxon>Octocorallia</taxon>
        <taxon>Malacalcyonacea</taxon>
        <taxon>Plexauridae</taxon>
        <taxon>Paramuricea</taxon>
    </lineage>
</organism>
<protein>
    <recommendedName>
        <fullName evidence="3">RING-type E3 ubiquitin transferase</fullName>
        <ecNumber evidence="3">2.3.2.27</ecNumber>
    </recommendedName>
</protein>
<evidence type="ECO:0000256" key="3">
    <source>
        <dbReference type="ARBA" id="ARBA00012483"/>
    </source>
</evidence>
<comment type="caution">
    <text evidence="11">The sequence shown here is derived from an EMBL/GenBank/DDBJ whole genome shotgun (WGS) entry which is preliminary data.</text>
</comment>
<keyword evidence="7" id="KW-0862">Zinc</keyword>
<evidence type="ECO:0000256" key="8">
    <source>
        <dbReference type="SAM" id="Coils"/>
    </source>
</evidence>
<name>A0A6S7GUV5_PARCT</name>
<reference evidence="11" key="1">
    <citation type="submission" date="2020-04" db="EMBL/GenBank/DDBJ databases">
        <authorList>
            <person name="Alioto T."/>
            <person name="Alioto T."/>
            <person name="Gomez Garrido J."/>
        </authorList>
    </citation>
    <scope>NUCLEOTIDE SEQUENCE</scope>
    <source>
        <strain evidence="11">A484AB</strain>
    </source>
</reference>
<dbReference type="GO" id="GO:0005886">
    <property type="term" value="C:plasma membrane"/>
    <property type="evidence" value="ECO:0007669"/>
    <property type="project" value="TreeGrafter"/>
</dbReference>
<evidence type="ECO:0000259" key="10">
    <source>
        <dbReference type="PROSITE" id="PS50135"/>
    </source>
</evidence>
<dbReference type="PROSITE" id="PS50135">
    <property type="entry name" value="ZF_ZZ_2"/>
    <property type="match status" value="1"/>
</dbReference>
<comment type="catalytic activity">
    <reaction evidence="1">
        <text>S-ubiquitinyl-[E2 ubiquitin-conjugating enzyme]-L-cysteine + [acceptor protein]-L-lysine = [E2 ubiquitin-conjugating enzyme]-L-cysteine + N(6)-ubiquitinyl-[acceptor protein]-L-lysine.</text>
        <dbReference type="EC" id="2.3.2.27"/>
    </reaction>
</comment>
<dbReference type="GO" id="GO:0099536">
    <property type="term" value="P:synaptic signaling"/>
    <property type="evidence" value="ECO:0007669"/>
    <property type="project" value="TreeGrafter"/>
</dbReference>
<sequence length="380" mass="42206">MSRHEGVSCDSCSKNNFRGKRFKCLICYDYDLCAQCYDSGASTTRHTKDHPMQCILTRTDFELYFGGEALTVDQPQSFCCPFCGKLGLTESGLPEHVTTEHPDATSEVVCPVCAALPRGDPNHVTDDFIAHLTMEHNDPRFLSELSEKAGGSRVRRILHGGRSLGQARARRATNQSLGNSSSTTPQLVSNPATVRDTIDPIAELLSQLSGVRRSAQQSQQSVQSQLQLLQQQLQFERQQVQQTRERLERLPRRPMNSTIGTTAPATQTVRSENSSTSNSAFLLTRCYDSELQENEKCELEERRANRSLFVQDLLVSTLESVKSARPEELLPIDHDNQDLLSTASAISDTSEGDEAESEPSKLADADLELINLDDVDQKEL</sequence>
<evidence type="ECO:0000256" key="7">
    <source>
        <dbReference type="ARBA" id="ARBA00022833"/>
    </source>
</evidence>
<dbReference type="GO" id="GO:0061630">
    <property type="term" value="F:ubiquitin protein ligase activity"/>
    <property type="evidence" value="ECO:0007669"/>
    <property type="project" value="UniProtKB-EC"/>
</dbReference>
<keyword evidence="4" id="KW-0808">Transferase</keyword>
<keyword evidence="12" id="KW-1185">Reference proteome</keyword>
<evidence type="ECO:0000313" key="11">
    <source>
        <dbReference type="EMBL" id="CAB3993909.1"/>
    </source>
</evidence>
<dbReference type="GO" id="GO:0045202">
    <property type="term" value="C:synapse"/>
    <property type="evidence" value="ECO:0007669"/>
    <property type="project" value="GOC"/>
</dbReference>
<dbReference type="SMART" id="SM00291">
    <property type="entry name" value="ZnF_ZZ"/>
    <property type="match status" value="1"/>
</dbReference>
<keyword evidence="6" id="KW-0863">Zinc-finger</keyword>
<feature type="compositionally biased region" description="Polar residues" evidence="9">
    <location>
        <begin position="255"/>
        <end position="276"/>
    </location>
</feature>
<feature type="region of interest" description="Disordered" evidence="9">
    <location>
        <begin position="329"/>
        <end position="380"/>
    </location>
</feature>
<dbReference type="InterPro" id="IPR008598">
    <property type="entry name" value="Di19_Zn-bd"/>
</dbReference>
<evidence type="ECO:0000256" key="9">
    <source>
        <dbReference type="SAM" id="MobiDB-lite"/>
    </source>
</evidence>
<feature type="coiled-coil region" evidence="8">
    <location>
        <begin position="212"/>
        <end position="250"/>
    </location>
</feature>
<dbReference type="OrthoDB" id="7873042at2759"/>
<dbReference type="EMBL" id="CACRXK020002352">
    <property type="protein sequence ID" value="CAB3993909.1"/>
    <property type="molecule type" value="Genomic_DNA"/>
</dbReference>
<keyword evidence="5" id="KW-0479">Metal-binding</keyword>
<feature type="compositionally biased region" description="Polar residues" evidence="9">
    <location>
        <begin position="338"/>
        <end position="349"/>
    </location>
</feature>
<feature type="region of interest" description="Disordered" evidence="9">
    <location>
        <begin position="160"/>
        <end position="194"/>
    </location>
</feature>
<feature type="domain" description="ZZ-type" evidence="10">
    <location>
        <begin position="4"/>
        <end position="60"/>
    </location>
</feature>
<dbReference type="PANTHER" id="PTHR12268:SF13">
    <property type="entry name" value="E3 UBIQUITIN-PROTEIN LIGASE KCMF1"/>
    <property type="match status" value="1"/>
</dbReference>
<dbReference type="Pfam" id="PF05605">
    <property type="entry name" value="zf-Di19"/>
    <property type="match status" value="1"/>
</dbReference>
<dbReference type="Pfam" id="PF00569">
    <property type="entry name" value="ZZ"/>
    <property type="match status" value="1"/>
</dbReference>